<evidence type="ECO:0000256" key="1">
    <source>
        <dbReference type="SAM" id="MobiDB-lite"/>
    </source>
</evidence>
<evidence type="ECO:0000313" key="3">
    <source>
        <dbReference type="Proteomes" id="UP000639396"/>
    </source>
</evidence>
<evidence type="ECO:0000313" key="2">
    <source>
        <dbReference type="EMBL" id="MBD2862781.1"/>
    </source>
</evidence>
<feature type="compositionally biased region" description="Polar residues" evidence="1">
    <location>
        <begin position="79"/>
        <end position="94"/>
    </location>
</feature>
<protein>
    <recommendedName>
        <fullName evidence="4">RNA polymerase subunit sigma</fullName>
    </recommendedName>
</protein>
<keyword evidence="3" id="KW-1185">Reference proteome</keyword>
<evidence type="ECO:0008006" key="4">
    <source>
        <dbReference type="Google" id="ProtNLM"/>
    </source>
</evidence>
<organism evidence="2 3">
    <name type="scientific">Paenibacillus oceani</name>
    <dbReference type="NCBI Taxonomy" id="2772510"/>
    <lineage>
        <taxon>Bacteria</taxon>
        <taxon>Bacillati</taxon>
        <taxon>Bacillota</taxon>
        <taxon>Bacilli</taxon>
        <taxon>Bacillales</taxon>
        <taxon>Paenibacillaceae</taxon>
        <taxon>Paenibacillus</taxon>
    </lineage>
</organism>
<dbReference type="Proteomes" id="UP000639396">
    <property type="component" value="Unassembled WGS sequence"/>
</dbReference>
<dbReference type="RefSeq" id="WP_190927964.1">
    <property type="nucleotide sequence ID" value="NZ_JACXJA010000014.1"/>
</dbReference>
<dbReference type="AlphaFoldDB" id="A0A927CB64"/>
<feature type="region of interest" description="Disordered" evidence="1">
    <location>
        <begin position="32"/>
        <end position="108"/>
    </location>
</feature>
<comment type="caution">
    <text evidence="2">The sequence shown here is derived from an EMBL/GenBank/DDBJ whole genome shotgun (WGS) entry which is preliminary data.</text>
</comment>
<proteinExistence type="predicted"/>
<feature type="compositionally biased region" description="Basic and acidic residues" evidence="1">
    <location>
        <begin position="41"/>
        <end position="68"/>
    </location>
</feature>
<sequence>MSLRSVEMQIAIPRTSEAASVQNQLSQKPMYDQAALAAKSTEQKERQLQQSAKVDEAAEPQIRDDQQRGSKGRRDRSGAKSNTGKNNQAGSSPGSGHPYKGHHIDFSL</sequence>
<name>A0A927CB64_9BACL</name>
<dbReference type="EMBL" id="JACXJA010000014">
    <property type="protein sequence ID" value="MBD2862781.1"/>
    <property type="molecule type" value="Genomic_DNA"/>
</dbReference>
<reference evidence="2" key="1">
    <citation type="submission" date="2020-09" db="EMBL/GenBank/DDBJ databases">
        <title>A novel bacterium of genus Paenibacillus, isolated from South China Sea.</title>
        <authorList>
            <person name="Huang H."/>
            <person name="Mo K."/>
            <person name="Hu Y."/>
        </authorList>
    </citation>
    <scope>NUCLEOTIDE SEQUENCE</scope>
    <source>
        <strain evidence="2">IB182363</strain>
    </source>
</reference>
<accession>A0A927CB64</accession>
<gene>
    <name evidence="2" type="ORF">IDH45_12380</name>
</gene>